<protein>
    <submittedName>
        <fullName evidence="1">Uncharacterized protein</fullName>
    </submittedName>
</protein>
<name>A0A0F9CUE8_9ZZZZ</name>
<proteinExistence type="predicted"/>
<organism evidence="1">
    <name type="scientific">marine sediment metagenome</name>
    <dbReference type="NCBI Taxonomy" id="412755"/>
    <lineage>
        <taxon>unclassified sequences</taxon>
        <taxon>metagenomes</taxon>
        <taxon>ecological metagenomes</taxon>
    </lineage>
</organism>
<comment type="caution">
    <text evidence="1">The sequence shown here is derived from an EMBL/GenBank/DDBJ whole genome shotgun (WGS) entry which is preliminary data.</text>
</comment>
<dbReference type="EMBL" id="LAZR01044884">
    <property type="protein sequence ID" value="KKL03548.1"/>
    <property type="molecule type" value="Genomic_DNA"/>
</dbReference>
<dbReference type="AlphaFoldDB" id="A0A0F9CUE8"/>
<evidence type="ECO:0000313" key="1">
    <source>
        <dbReference type="EMBL" id="KKL03548.1"/>
    </source>
</evidence>
<accession>A0A0F9CUE8</accession>
<sequence>MEAKDTVMKLEEVAPKFPDYI</sequence>
<reference evidence="1" key="1">
    <citation type="journal article" date="2015" name="Nature">
        <title>Complex archaea that bridge the gap between prokaryotes and eukaryotes.</title>
        <authorList>
            <person name="Spang A."/>
            <person name="Saw J.H."/>
            <person name="Jorgensen S.L."/>
            <person name="Zaremba-Niedzwiedzka K."/>
            <person name="Martijn J."/>
            <person name="Lind A.E."/>
            <person name="van Eijk R."/>
            <person name="Schleper C."/>
            <person name="Guy L."/>
            <person name="Ettema T.J."/>
        </authorList>
    </citation>
    <scope>NUCLEOTIDE SEQUENCE</scope>
</reference>
<feature type="non-terminal residue" evidence="1">
    <location>
        <position position="21"/>
    </location>
</feature>
<gene>
    <name evidence="1" type="ORF">LCGC14_2625060</name>
</gene>